<dbReference type="Gene3D" id="3.30.70.120">
    <property type="match status" value="1"/>
</dbReference>
<dbReference type="InterPro" id="IPR003793">
    <property type="entry name" value="UPF0166"/>
</dbReference>
<proteinExistence type="inferred from homology"/>
<dbReference type="Pfam" id="PF02641">
    <property type="entry name" value="DUF190"/>
    <property type="match status" value="1"/>
</dbReference>
<keyword evidence="3" id="KW-1185">Reference proteome</keyword>
<dbReference type="InterPro" id="IPR011322">
    <property type="entry name" value="N-reg_PII-like_a/b"/>
</dbReference>
<evidence type="ECO:0000313" key="2">
    <source>
        <dbReference type="EMBL" id="QSQ07708.1"/>
    </source>
</evidence>
<name>A0A8A0RJ93_9FIRM</name>
<accession>A0A8A0RJ93</accession>
<dbReference type="InterPro" id="IPR015867">
    <property type="entry name" value="N-reg_PII/ATP_PRibTrfase_C"/>
</dbReference>
<gene>
    <name evidence="2" type="ORF">H0A61_00024</name>
</gene>
<dbReference type="SUPFAM" id="SSF54913">
    <property type="entry name" value="GlnB-like"/>
    <property type="match status" value="1"/>
</dbReference>
<dbReference type="PANTHER" id="PTHR35983">
    <property type="entry name" value="UPF0166 PROTEIN TM_0021"/>
    <property type="match status" value="1"/>
</dbReference>
<organism evidence="2 3">
    <name type="scientific">Koleobacter methoxysyntrophicus</name>
    <dbReference type="NCBI Taxonomy" id="2751313"/>
    <lineage>
        <taxon>Bacteria</taxon>
        <taxon>Bacillati</taxon>
        <taxon>Bacillota</taxon>
        <taxon>Clostridia</taxon>
        <taxon>Koleobacterales</taxon>
        <taxon>Koleobacteraceae</taxon>
        <taxon>Koleobacter</taxon>
    </lineage>
</organism>
<dbReference type="PANTHER" id="PTHR35983:SF1">
    <property type="entry name" value="UPF0166 PROTEIN TM_0021"/>
    <property type="match status" value="1"/>
</dbReference>
<evidence type="ECO:0008006" key="4">
    <source>
        <dbReference type="Google" id="ProtNLM"/>
    </source>
</evidence>
<evidence type="ECO:0000256" key="1">
    <source>
        <dbReference type="ARBA" id="ARBA00010554"/>
    </source>
</evidence>
<dbReference type="AlphaFoldDB" id="A0A8A0RJ93"/>
<dbReference type="EMBL" id="CP059066">
    <property type="protein sequence ID" value="QSQ07708.1"/>
    <property type="molecule type" value="Genomic_DNA"/>
</dbReference>
<sequence length="113" mass="12652">MKITGRARRLRIYIGESDHYKGMPLYHAIVLKAKELGLAGASVFRGIEGFGANSRIHSARILAISNDLPVLVDIVDSVEYIEKILPFLDEIVKEGLITIEDIEIIKYANNKNE</sequence>
<comment type="similarity">
    <text evidence="1">Belongs to the UPF0166 family.</text>
</comment>
<dbReference type="KEGG" id="kme:H0A61_00024"/>
<evidence type="ECO:0000313" key="3">
    <source>
        <dbReference type="Proteomes" id="UP000662904"/>
    </source>
</evidence>
<dbReference type="Proteomes" id="UP000662904">
    <property type="component" value="Chromosome"/>
</dbReference>
<reference evidence="2" key="1">
    <citation type="submission" date="2020-07" db="EMBL/GenBank/DDBJ databases">
        <title>Koleobacter methoxysyntrophicus gen. nov., sp. nov., a novel anaerobic bacterium isolated from deep subsurface oil field and proposal of Koleobacterales ord. nov. in the phylum Firmicutes.</title>
        <authorList>
            <person name="Sakamoto S."/>
            <person name="Tamaki H."/>
        </authorList>
    </citation>
    <scope>NUCLEOTIDE SEQUENCE</scope>
    <source>
        <strain evidence="2">NRmbB1</strain>
    </source>
</reference>
<protein>
    <recommendedName>
        <fullName evidence="4">DUF190 domain-containing protein</fullName>
    </recommendedName>
</protein>